<evidence type="ECO:0000313" key="3">
    <source>
        <dbReference type="Proteomes" id="UP000000311"/>
    </source>
</evidence>
<keyword evidence="3" id="KW-1185">Reference proteome</keyword>
<dbReference type="InterPro" id="IPR025398">
    <property type="entry name" value="DUF4371"/>
</dbReference>
<dbReference type="PANTHER" id="PTHR45749">
    <property type="match status" value="1"/>
</dbReference>
<dbReference type="OrthoDB" id="7679513at2759"/>
<dbReference type="OMA" id="NICIVES"/>
<dbReference type="Proteomes" id="UP000000311">
    <property type="component" value="Unassembled WGS sequence"/>
</dbReference>
<feature type="non-terminal residue" evidence="2">
    <location>
        <position position="361"/>
    </location>
</feature>
<dbReference type="STRING" id="104421.E2A2B3"/>
<dbReference type="EMBL" id="GL436026">
    <property type="protein sequence ID" value="EFN72426.1"/>
    <property type="molecule type" value="Genomic_DNA"/>
</dbReference>
<dbReference type="Pfam" id="PF14291">
    <property type="entry name" value="DUF4371"/>
    <property type="match status" value="1"/>
</dbReference>
<protein>
    <submittedName>
        <fullName evidence="2">Zinc finger MYM-type protein 1</fullName>
    </submittedName>
</protein>
<gene>
    <name evidence="2" type="ORF">EAG_12921</name>
</gene>
<feature type="non-terminal residue" evidence="2">
    <location>
        <position position="1"/>
    </location>
</feature>
<name>E2A2B3_CAMFO</name>
<evidence type="ECO:0000313" key="2">
    <source>
        <dbReference type="EMBL" id="EFN72426.1"/>
    </source>
</evidence>
<dbReference type="InterPro" id="IPR012337">
    <property type="entry name" value="RNaseH-like_sf"/>
</dbReference>
<dbReference type="InParanoid" id="E2A2B3"/>
<feature type="domain" description="DUF4371" evidence="1">
    <location>
        <begin position="75"/>
        <end position="263"/>
    </location>
</feature>
<organism evidence="3">
    <name type="scientific">Camponotus floridanus</name>
    <name type="common">Florida carpenter ant</name>
    <dbReference type="NCBI Taxonomy" id="104421"/>
    <lineage>
        <taxon>Eukaryota</taxon>
        <taxon>Metazoa</taxon>
        <taxon>Ecdysozoa</taxon>
        <taxon>Arthropoda</taxon>
        <taxon>Hexapoda</taxon>
        <taxon>Insecta</taxon>
        <taxon>Pterygota</taxon>
        <taxon>Neoptera</taxon>
        <taxon>Endopterygota</taxon>
        <taxon>Hymenoptera</taxon>
        <taxon>Apocrita</taxon>
        <taxon>Aculeata</taxon>
        <taxon>Formicoidea</taxon>
        <taxon>Formicidae</taxon>
        <taxon>Formicinae</taxon>
        <taxon>Camponotus</taxon>
    </lineage>
</organism>
<dbReference type="AlphaFoldDB" id="E2A2B3"/>
<sequence length="361" mass="40299">RKYLIYSPIKKALFCVSCRLFGGTSQLATEGFRDWSNVNKILSGHENSKEHLQYQIALIKRSRTEGRVDSNLCRQIKNEVEYWKNILKRVIVAIKALASRGLAFRGSSERFGSLRNGNFMMILETIAEFDPFLSTHIAQCGNPGSGKTSYLSSTTCNEFVNIIALKVKNTIVSEIQAAKYFSIIVDSTPDIAHTDQLSFIIRYVKEDGSPIERFLNFLPNVGHKSEELETAVTSMLASFKIDIGNCRGQSYDNASNMSGIYTGLQARLKRLNPLADYVPCAAHSLNLVGACAAECVTETASFFSILQGLYTFFAASTRRWDLLSSNAKNMKMLKRADGTRWSSRHDACDSLCKNWDGVLQS</sequence>
<dbReference type="SUPFAM" id="SSF53098">
    <property type="entry name" value="Ribonuclease H-like"/>
    <property type="match status" value="1"/>
</dbReference>
<reference evidence="2 3" key="1">
    <citation type="journal article" date="2010" name="Science">
        <title>Genomic comparison of the ants Camponotus floridanus and Harpegnathos saltator.</title>
        <authorList>
            <person name="Bonasio R."/>
            <person name="Zhang G."/>
            <person name="Ye C."/>
            <person name="Mutti N.S."/>
            <person name="Fang X."/>
            <person name="Qin N."/>
            <person name="Donahue G."/>
            <person name="Yang P."/>
            <person name="Li Q."/>
            <person name="Li C."/>
            <person name="Zhang P."/>
            <person name="Huang Z."/>
            <person name="Berger S.L."/>
            <person name="Reinberg D."/>
            <person name="Wang J."/>
            <person name="Liebig J."/>
        </authorList>
    </citation>
    <scope>NUCLEOTIDE SEQUENCE [LARGE SCALE GENOMIC DNA]</scope>
    <source>
        <strain evidence="3">C129</strain>
    </source>
</reference>
<proteinExistence type="predicted"/>
<accession>E2A2B3</accession>
<dbReference type="PANTHER" id="PTHR45749:SF23">
    <property type="entry name" value="ZINC FINGER MYM-TYPE PROTEIN 1-LIKE"/>
    <property type="match status" value="1"/>
</dbReference>
<evidence type="ECO:0000259" key="1">
    <source>
        <dbReference type="Pfam" id="PF14291"/>
    </source>
</evidence>